<sequence length="77" mass="8579">MRQKFTRSDEQLVKLGLLSASSKFFARNSLAIALPGADLVERGDVRARMFISVTFAMTLWAGMSMGCLHALKRDQTE</sequence>
<keyword evidence="1" id="KW-0472">Membrane</keyword>
<dbReference type="Proteomes" id="UP000762676">
    <property type="component" value="Unassembled WGS sequence"/>
</dbReference>
<reference evidence="2 3" key="1">
    <citation type="journal article" date="2021" name="Elife">
        <title>Chloroplast acquisition without the gene transfer in kleptoplastic sea slugs, Plakobranchus ocellatus.</title>
        <authorList>
            <person name="Maeda T."/>
            <person name="Takahashi S."/>
            <person name="Yoshida T."/>
            <person name="Shimamura S."/>
            <person name="Takaki Y."/>
            <person name="Nagai Y."/>
            <person name="Toyoda A."/>
            <person name="Suzuki Y."/>
            <person name="Arimoto A."/>
            <person name="Ishii H."/>
            <person name="Satoh N."/>
            <person name="Nishiyama T."/>
            <person name="Hasebe M."/>
            <person name="Maruyama T."/>
            <person name="Minagawa J."/>
            <person name="Obokata J."/>
            <person name="Shigenobu S."/>
        </authorList>
    </citation>
    <scope>NUCLEOTIDE SEQUENCE [LARGE SCALE GENOMIC DNA]</scope>
</reference>
<feature type="transmembrane region" description="Helical" evidence="1">
    <location>
        <begin position="49"/>
        <end position="71"/>
    </location>
</feature>
<evidence type="ECO:0000313" key="3">
    <source>
        <dbReference type="Proteomes" id="UP000762676"/>
    </source>
</evidence>
<protein>
    <recommendedName>
        <fullName evidence="4">Cytochrome c oxidase polypeptide VIIc</fullName>
    </recommendedName>
</protein>
<keyword evidence="1" id="KW-1133">Transmembrane helix</keyword>
<proteinExistence type="predicted"/>
<comment type="caution">
    <text evidence="2">The sequence shown here is derived from an EMBL/GenBank/DDBJ whole genome shotgun (WGS) entry which is preliminary data.</text>
</comment>
<gene>
    <name evidence="2" type="ORF">ElyMa_005844300</name>
</gene>
<evidence type="ECO:0008006" key="4">
    <source>
        <dbReference type="Google" id="ProtNLM"/>
    </source>
</evidence>
<name>A0AAV4FZ23_9GAST</name>
<dbReference type="EMBL" id="BMAT01011731">
    <property type="protein sequence ID" value="GFR78191.1"/>
    <property type="molecule type" value="Genomic_DNA"/>
</dbReference>
<organism evidence="2 3">
    <name type="scientific">Elysia marginata</name>
    <dbReference type="NCBI Taxonomy" id="1093978"/>
    <lineage>
        <taxon>Eukaryota</taxon>
        <taxon>Metazoa</taxon>
        <taxon>Spiralia</taxon>
        <taxon>Lophotrochozoa</taxon>
        <taxon>Mollusca</taxon>
        <taxon>Gastropoda</taxon>
        <taxon>Heterobranchia</taxon>
        <taxon>Euthyneura</taxon>
        <taxon>Panpulmonata</taxon>
        <taxon>Sacoglossa</taxon>
        <taxon>Placobranchoidea</taxon>
        <taxon>Plakobranchidae</taxon>
        <taxon>Elysia</taxon>
    </lineage>
</organism>
<keyword evidence="1" id="KW-0812">Transmembrane</keyword>
<dbReference type="AlphaFoldDB" id="A0AAV4FZ23"/>
<evidence type="ECO:0000313" key="2">
    <source>
        <dbReference type="EMBL" id="GFR78191.1"/>
    </source>
</evidence>
<evidence type="ECO:0000256" key="1">
    <source>
        <dbReference type="SAM" id="Phobius"/>
    </source>
</evidence>
<keyword evidence="3" id="KW-1185">Reference proteome</keyword>
<accession>A0AAV4FZ23</accession>